<name>B0XG48_CULQU</name>
<dbReference type="HOGENOM" id="CLU_438927_0_0_1"/>
<dbReference type="EMBL" id="DS232989">
    <property type="protein sequence ID" value="EDS27223.1"/>
    <property type="molecule type" value="Genomic_DNA"/>
</dbReference>
<evidence type="ECO:0000256" key="4">
    <source>
        <dbReference type="ARBA" id="ARBA00022833"/>
    </source>
</evidence>
<dbReference type="VEuPathDB" id="VectorBase:CQUJHB006532"/>
<dbReference type="FunFam" id="3.30.160.60:FF:000100">
    <property type="entry name" value="Zinc finger 45-like"/>
    <property type="match status" value="1"/>
</dbReference>
<dbReference type="SMART" id="SM00451">
    <property type="entry name" value="ZnF_U1"/>
    <property type="match status" value="3"/>
</dbReference>
<evidence type="ECO:0000259" key="6">
    <source>
        <dbReference type="PROSITE" id="PS50157"/>
    </source>
</evidence>
<dbReference type="InterPro" id="IPR003604">
    <property type="entry name" value="Matrin/U1-like-C_Znf_C2H2"/>
</dbReference>
<keyword evidence="4" id="KW-0862">Zinc</keyword>
<dbReference type="SUPFAM" id="SSF57667">
    <property type="entry name" value="beta-beta-alpha zinc fingers"/>
    <property type="match status" value="3"/>
</dbReference>
<dbReference type="PROSITE" id="PS50157">
    <property type="entry name" value="ZINC_FINGER_C2H2_2"/>
    <property type="match status" value="3"/>
</dbReference>
<feature type="domain" description="C2H2-type" evidence="6">
    <location>
        <begin position="496"/>
        <end position="524"/>
    </location>
</feature>
<evidence type="ECO:0000313" key="9">
    <source>
        <dbReference type="Proteomes" id="UP000002320"/>
    </source>
</evidence>
<dbReference type="GO" id="GO:0000981">
    <property type="term" value="F:DNA-binding transcription factor activity, RNA polymerase II-specific"/>
    <property type="evidence" value="ECO:0007669"/>
    <property type="project" value="TreeGrafter"/>
</dbReference>
<dbReference type="Pfam" id="PF12874">
    <property type="entry name" value="zf-met"/>
    <property type="match status" value="2"/>
</dbReference>
<dbReference type="InterPro" id="IPR012934">
    <property type="entry name" value="Znf_AD"/>
</dbReference>
<dbReference type="OrthoDB" id="37886at2759"/>
<dbReference type="InterPro" id="IPR013087">
    <property type="entry name" value="Znf_C2H2_type"/>
</dbReference>
<keyword evidence="1" id="KW-0479">Metal-binding</keyword>
<dbReference type="VEuPathDB" id="VectorBase:CPIJ018306"/>
<dbReference type="PROSITE" id="PS00028">
    <property type="entry name" value="ZINC_FINGER_C2H2_1"/>
    <property type="match status" value="5"/>
</dbReference>
<dbReference type="Pfam" id="PF00096">
    <property type="entry name" value="zf-C2H2"/>
    <property type="match status" value="1"/>
</dbReference>
<evidence type="ECO:0000256" key="5">
    <source>
        <dbReference type="PROSITE-ProRule" id="PRU00042"/>
    </source>
</evidence>
<reference evidence="7" key="1">
    <citation type="submission" date="2007-03" db="EMBL/GenBank/DDBJ databases">
        <title>Annotation of Culex pipiens quinquefasciatus.</title>
        <authorList>
            <consortium name="The Broad Institute Genome Sequencing Platform"/>
            <person name="Atkinson P.W."/>
            <person name="Hemingway J."/>
            <person name="Christensen B.M."/>
            <person name="Higgs S."/>
            <person name="Kodira C."/>
            <person name="Hannick L."/>
            <person name="Megy K."/>
            <person name="O'Leary S."/>
            <person name="Pearson M."/>
            <person name="Haas B.J."/>
            <person name="Mauceli E."/>
            <person name="Wortman J.R."/>
            <person name="Lee N.H."/>
            <person name="Guigo R."/>
            <person name="Stanke M."/>
            <person name="Alvarado L."/>
            <person name="Amedeo P."/>
            <person name="Antoine C.H."/>
            <person name="Arensburger P."/>
            <person name="Bidwell S.L."/>
            <person name="Crawford M."/>
            <person name="Camaro F."/>
            <person name="Devon K."/>
            <person name="Engels R."/>
            <person name="Hammond M."/>
            <person name="Howarth C."/>
            <person name="Koehrsen M."/>
            <person name="Lawson D."/>
            <person name="Montgomery P."/>
            <person name="Nene V."/>
            <person name="Nusbaum C."/>
            <person name="Puiu D."/>
            <person name="Romero-Severson J."/>
            <person name="Severson D.W."/>
            <person name="Shumway M."/>
            <person name="Sisk P."/>
            <person name="Stolte C."/>
            <person name="Zeng Q."/>
            <person name="Eisenstadt E."/>
            <person name="Fraser-Liggett C."/>
            <person name="Strausberg R."/>
            <person name="Galagan J."/>
            <person name="Birren B."/>
            <person name="Collins F.H."/>
        </authorList>
    </citation>
    <scope>NUCLEOTIDE SEQUENCE [LARGE SCALE GENOMIC DNA]</scope>
    <source>
        <strain evidence="7">JHB</strain>
    </source>
</reference>
<dbReference type="OMA" id="EVECKIC"/>
<gene>
    <name evidence="8" type="primary">6052328</name>
    <name evidence="7" type="ORF">CpipJ_CPIJ018306</name>
</gene>
<feature type="domain" description="C2H2-type" evidence="6">
    <location>
        <begin position="526"/>
        <end position="553"/>
    </location>
</feature>
<protein>
    <submittedName>
        <fullName evidence="7 8">Zinc finger protein</fullName>
    </submittedName>
</protein>
<dbReference type="Proteomes" id="UP000002320">
    <property type="component" value="Unassembled WGS sequence"/>
</dbReference>
<dbReference type="GO" id="GO:0005634">
    <property type="term" value="C:nucleus"/>
    <property type="evidence" value="ECO:0007669"/>
    <property type="project" value="InterPro"/>
</dbReference>
<dbReference type="SMART" id="SM00868">
    <property type="entry name" value="zf-AD"/>
    <property type="match status" value="2"/>
</dbReference>
<dbReference type="KEGG" id="cqu:CpipJ_CPIJ018306"/>
<evidence type="ECO:0000256" key="2">
    <source>
        <dbReference type="ARBA" id="ARBA00022737"/>
    </source>
</evidence>
<feature type="domain" description="C2H2-type" evidence="6">
    <location>
        <begin position="554"/>
        <end position="574"/>
    </location>
</feature>
<dbReference type="EnsemblMetazoa" id="CPIJ018306-RA">
    <property type="protein sequence ID" value="CPIJ018306-PA"/>
    <property type="gene ID" value="CPIJ018306"/>
</dbReference>
<reference evidence="8" key="2">
    <citation type="submission" date="2021-02" db="UniProtKB">
        <authorList>
            <consortium name="EnsemblMetazoa"/>
        </authorList>
    </citation>
    <scope>IDENTIFICATION</scope>
    <source>
        <strain evidence="8">JHB</strain>
    </source>
</reference>
<evidence type="ECO:0000313" key="7">
    <source>
        <dbReference type="EMBL" id="EDS27223.1"/>
    </source>
</evidence>
<dbReference type="InterPro" id="IPR036236">
    <property type="entry name" value="Znf_C2H2_sf"/>
</dbReference>
<sequence>MAILIKQELIINAEEEHAPALEPTAISDSAATFCALCIREVPTNGNFFEFTHQNSTEFRDLLGELFGIDLHLQHFIVCRTCWKMLQMVGDFRECCLKGQSWMERFVGGIRSDDDWLSDEMTQMIDCLQAAIEDHMEQIEQNDAIDEGGYSVGKVQAGETLESLEVNGSYGGDGHEEYDEAEQNSLSLVIAEAQLSEVGGLNTSKGDIMCRICNVPLKKDSLVKHKRSKRHRLQVKVHKRTQLNHVGITVETEPSLESDQSDWYEDLNESNAANVEVVQEKASDDQKEVECKICNMKFSRGANFDRHRLTKQHQLQAKEAGYEEELGLALVGTTCTVCNLTFGRNDYFQKHLTTKRHLMLVDKQSGTDGADIYILPENEITPEHEVNQISPHPIVTEKNQQNNAEEGIVSTEHKCRFCQCLYANAYQLEKHIHNIHFDNMLQCRVMCKKRFLSKKNLILHEKICRDKSLTCSFCKIKCGSRKALLAHERNFHNGTVWKCKYCDRKYKKRSDLKHHHLVKHGKDAGKHCCQLCGKFFNTAKSLEYHQFTHTGTRPYSCEHCGKGFIYYTGMNRHIRDKVPGTASSSEVLDSGQGSIAKEVHQGLQQHIDTPAVSAQA</sequence>
<dbReference type="eggNOG" id="KOG1721">
    <property type="taxonomic scope" value="Eukaryota"/>
</dbReference>
<organism>
    <name type="scientific">Culex quinquefasciatus</name>
    <name type="common">Southern house mosquito</name>
    <name type="synonym">Culex pungens</name>
    <dbReference type="NCBI Taxonomy" id="7176"/>
    <lineage>
        <taxon>Eukaryota</taxon>
        <taxon>Metazoa</taxon>
        <taxon>Ecdysozoa</taxon>
        <taxon>Arthropoda</taxon>
        <taxon>Hexapoda</taxon>
        <taxon>Insecta</taxon>
        <taxon>Pterygota</taxon>
        <taxon>Neoptera</taxon>
        <taxon>Endopterygota</taxon>
        <taxon>Diptera</taxon>
        <taxon>Nematocera</taxon>
        <taxon>Culicoidea</taxon>
        <taxon>Culicidae</taxon>
        <taxon>Culicinae</taxon>
        <taxon>Culicini</taxon>
        <taxon>Culex</taxon>
        <taxon>Culex</taxon>
    </lineage>
</organism>
<dbReference type="GO" id="GO:0000977">
    <property type="term" value="F:RNA polymerase II transcription regulatory region sequence-specific DNA binding"/>
    <property type="evidence" value="ECO:0007669"/>
    <property type="project" value="TreeGrafter"/>
</dbReference>
<dbReference type="SMART" id="SM00355">
    <property type="entry name" value="ZnF_C2H2"/>
    <property type="match status" value="9"/>
</dbReference>
<keyword evidence="9" id="KW-1185">Reference proteome</keyword>
<proteinExistence type="predicted"/>
<evidence type="ECO:0000313" key="8">
    <source>
        <dbReference type="EnsemblMetazoa" id="CPIJ018306-PA"/>
    </source>
</evidence>
<evidence type="ECO:0000256" key="1">
    <source>
        <dbReference type="ARBA" id="ARBA00022723"/>
    </source>
</evidence>
<dbReference type="GO" id="GO:0008270">
    <property type="term" value="F:zinc ion binding"/>
    <property type="evidence" value="ECO:0007669"/>
    <property type="project" value="UniProtKB-KW"/>
</dbReference>
<keyword evidence="3 5" id="KW-0863">Zinc-finger</keyword>
<dbReference type="InParanoid" id="B0XG48"/>
<dbReference type="Gene3D" id="3.30.160.60">
    <property type="entry name" value="Classic Zinc Finger"/>
    <property type="match status" value="5"/>
</dbReference>
<evidence type="ECO:0000256" key="3">
    <source>
        <dbReference type="ARBA" id="ARBA00022771"/>
    </source>
</evidence>
<dbReference type="PANTHER" id="PTHR24379">
    <property type="entry name" value="KRAB AND ZINC FINGER DOMAIN-CONTAINING"/>
    <property type="match status" value="1"/>
</dbReference>
<accession>B0XG48</accession>
<dbReference type="AlphaFoldDB" id="B0XG48"/>
<dbReference type="PANTHER" id="PTHR24379:SF127">
    <property type="entry name" value="BLOODY FINGERS-RELATED"/>
    <property type="match status" value="1"/>
</dbReference>
<keyword evidence="2" id="KW-0677">Repeat</keyword>